<evidence type="ECO:0008006" key="3">
    <source>
        <dbReference type="Google" id="ProtNLM"/>
    </source>
</evidence>
<evidence type="ECO:0000313" key="2">
    <source>
        <dbReference type="Proteomes" id="UP000179588"/>
    </source>
</evidence>
<gene>
    <name evidence="1" type="ORF">A3Q29_02300</name>
</gene>
<reference evidence="1 2" key="1">
    <citation type="submission" date="2016-03" db="EMBL/GenBank/DDBJ databases">
        <title>Genome sequence of Providencia stuartii strain, isolated from the salivary glands of larval Lucilia sericata.</title>
        <authorList>
            <person name="Yuan Y."/>
            <person name="Zhang Y."/>
            <person name="Fu S."/>
            <person name="Crippen T.L."/>
            <person name="Visi D."/>
            <person name="Benbow M.E."/>
            <person name="Allen M."/>
            <person name="Tomberlin J.K."/>
            <person name="Sze S.-H."/>
            <person name="Tarone A.M."/>
        </authorList>
    </citation>
    <scope>NUCLEOTIDE SEQUENCE [LARGE SCALE GENOMIC DNA]</scope>
    <source>
        <strain evidence="1 2">Crippen</strain>
    </source>
</reference>
<evidence type="ECO:0000313" key="1">
    <source>
        <dbReference type="EMBL" id="OHT24573.1"/>
    </source>
</evidence>
<sequence>MLANVLKAVLRFLFRVRLVGDEKELYQEKCLITPNHVSFIDGVLVALFLPINLCLQFTRHSQHQE</sequence>
<keyword evidence="2" id="KW-1185">Reference proteome</keyword>
<dbReference type="SUPFAM" id="SSF69593">
    <property type="entry name" value="Glycerol-3-phosphate (1)-acyltransferase"/>
    <property type="match status" value="1"/>
</dbReference>
<comment type="caution">
    <text evidence="1">The sequence shown here is derived from an EMBL/GenBank/DDBJ whole genome shotgun (WGS) entry which is preliminary data.</text>
</comment>
<accession>A0A1S1HTB2</accession>
<protein>
    <recommendedName>
        <fullName evidence="3">Bifunctional protein aas</fullName>
    </recommendedName>
</protein>
<organism evidence="1 2">
    <name type="scientific">Providencia stuartii</name>
    <dbReference type="NCBI Taxonomy" id="588"/>
    <lineage>
        <taxon>Bacteria</taxon>
        <taxon>Pseudomonadati</taxon>
        <taxon>Pseudomonadota</taxon>
        <taxon>Gammaproteobacteria</taxon>
        <taxon>Enterobacterales</taxon>
        <taxon>Morganellaceae</taxon>
        <taxon>Providencia</taxon>
    </lineage>
</organism>
<dbReference type="Proteomes" id="UP000179588">
    <property type="component" value="Unassembled WGS sequence"/>
</dbReference>
<dbReference type="EMBL" id="LVIE01000112">
    <property type="protein sequence ID" value="OHT24573.1"/>
    <property type="molecule type" value="Genomic_DNA"/>
</dbReference>
<proteinExistence type="predicted"/>
<dbReference type="AlphaFoldDB" id="A0A1S1HTB2"/>
<name>A0A1S1HTB2_PROST</name>